<comment type="caution">
    <text evidence="4">The sequence shown here is derived from an EMBL/GenBank/DDBJ whole genome shotgun (WGS) entry which is preliminary data.</text>
</comment>
<keyword evidence="2" id="KW-1133">Transmembrane helix</keyword>
<organism evidence="4 5">
    <name type="scientific">Streptacidiphilus cavernicola</name>
    <dbReference type="NCBI Taxonomy" id="3342716"/>
    <lineage>
        <taxon>Bacteria</taxon>
        <taxon>Bacillati</taxon>
        <taxon>Actinomycetota</taxon>
        <taxon>Actinomycetes</taxon>
        <taxon>Kitasatosporales</taxon>
        <taxon>Streptomycetaceae</taxon>
        <taxon>Streptacidiphilus</taxon>
    </lineage>
</organism>
<reference evidence="4 5" key="1">
    <citation type="submission" date="2024-09" db="EMBL/GenBank/DDBJ databases">
        <authorList>
            <person name="Lee S.D."/>
        </authorList>
    </citation>
    <scope>NUCLEOTIDE SEQUENCE [LARGE SCALE GENOMIC DNA]</scope>
    <source>
        <strain evidence="4 5">N1-5</strain>
    </source>
</reference>
<evidence type="ECO:0000259" key="3">
    <source>
        <dbReference type="Pfam" id="PF10708"/>
    </source>
</evidence>
<feature type="compositionally biased region" description="Gly residues" evidence="1">
    <location>
        <begin position="97"/>
        <end position="147"/>
    </location>
</feature>
<accession>A0ABV6UTL8</accession>
<dbReference type="Proteomes" id="UP001592528">
    <property type="component" value="Unassembled WGS sequence"/>
</dbReference>
<keyword evidence="5" id="KW-1185">Reference proteome</keyword>
<proteinExistence type="predicted"/>
<sequence>MSTTTPAGWYPDPKPADPTNPGQRWWNGTEWTVSTKTDEPLSVETDVPKQRSRPRRATVVAGTVAALLGLGIGSLTTYLIMDGSDNGTTKAAVSTPGNGGGNGGLFGEGGSGGSSGGSGSTGGSGNLPGGSTGGSTGGDGSTGGSGGTSTSSTTAYDIVDGISLPIPSGWTGGTTTDGFASMYVGSYTCAGSTSGSSSTCSLGGANTETLKASVSAGAKAAAEADIAAAAKEAYNDLNSHTVLESQAVTVAGRSGYLIRWKVDAKVGNDGTVETVVFPTSDNKSLVAVHLGFDTAAKAPDVSVMDTIVSGIKDATVSGASGGTSGTTGSNS</sequence>
<gene>
    <name evidence="4" type="ORF">ACEZDJ_26215</name>
</gene>
<feature type="region of interest" description="Disordered" evidence="1">
    <location>
        <begin position="1"/>
        <end position="56"/>
    </location>
</feature>
<dbReference type="InterPro" id="IPR018929">
    <property type="entry name" value="DUF2510"/>
</dbReference>
<name>A0ABV6UTL8_9ACTN</name>
<keyword evidence="2" id="KW-0812">Transmembrane</keyword>
<evidence type="ECO:0000313" key="5">
    <source>
        <dbReference type="Proteomes" id="UP001592528"/>
    </source>
</evidence>
<feature type="transmembrane region" description="Helical" evidence="2">
    <location>
        <begin position="59"/>
        <end position="81"/>
    </location>
</feature>
<evidence type="ECO:0000313" key="4">
    <source>
        <dbReference type="EMBL" id="MFC1404787.1"/>
    </source>
</evidence>
<keyword evidence="2" id="KW-0472">Membrane</keyword>
<dbReference type="RefSeq" id="WP_037598127.1">
    <property type="nucleotide sequence ID" value="NZ_JBHEZZ010000016.1"/>
</dbReference>
<dbReference type="Pfam" id="PF10708">
    <property type="entry name" value="DUF2510"/>
    <property type="match status" value="1"/>
</dbReference>
<feature type="domain" description="DUF2510" evidence="3">
    <location>
        <begin position="7"/>
        <end position="39"/>
    </location>
</feature>
<dbReference type="EMBL" id="JBHEZZ010000016">
    <property type="protein sequence ID" value="MFC1404787.1"/>
    <property type="molecule type" value="Genomic_DNA"/>
</dbReference>
<evidence type="ECO:0000256" key="2">
    <source>
        <dbReference type="SAM" id="Phobius"/>
    </source>
</evidence>
<feature type="region of interest" description="Disordered" evidence="1">
    <location>
        <begin position="89"/>
        <end position="152"/>
    </location>
</feature>
<evidence type="ECO:0000256" key="1">
    <source>
        <dbReference type="SAM" id="MobiDB-lite"/>
    </source>
</evidence>
<protein>
    <submittedName>
        <fullName evidence="4">DUF2510 domain-containing protein</fullName>
    </submittedName>
</protein>